<evidence type="ECO:0000256" key="6">
    <source>
        <dbReference type="ARBA" id="ARBA00023136"/>
    </source>
</evidence>
<dbReference type="SUPFAM" id="SSF53335">
    <property type="entry name" value="S-adenosyl-L-methionine-dependent methyltransferases"/>
    <property type="match status" value="1"/>
</dbReference>
<evidence type="ECO:0000256" key="1">
    <source>
        <dbReference type="ARBA" id="ARBA00004141"/>
    </source>
</evidence>
<dbReference type="InterPro" id="IPR029044">
    <property type="entry name" value="Nucleotide-diphossugar_trans"/>
</dbReference>
<dbReference type="SUPFAM" id="SSF53448">
    <property type="entry name" value="Nucleotide-diphospho-sugar transferases"/>
    <property type="match status" value="1"/>
</dbReference>
<dbReference type="Gene3D" id="3.40.50.150">
    <property type="entry name" value="Vaccinia Virus protein VP39"/>
    <property type="match status" value="1"/>
</dbReference>
<evidence type="ECO:0000256" key="2">
    <source>
        <dbReference type="ARBA" id="ARBA00022676"/>
    </source>
</evidence>
<comment type="subcellular location">
    <subcellularLocation>
        <location evidence="1">Membrane</location>
        <topology evidence="1">Multi-pass membrane protein</topology>
    </subcellularLocation>
</comment>
<keyword evidence="10" id="KW-1185">Reference proteome</keyword>
<keyword evidence="5 7" id="KW-1133">Transmembrane helix</keyword>
<evidence type="ECO:0000313" key="9">
    <source>
        <dbReference type="EMBL" id="MEQ3510245.1"/>
    </source>
</evidence>
<evidence type="ECO:0000313" key="10">
    <source>
        <dbReference type="Proteomes" id="UP001447151"/>
    </source>
</evidence>
<keyword evidence="3 9" id="KW-0808">Transferase</keyword>
<dbReference type="InterPro" id="IPR029063">
    <property type="entry name" value="SAM-dependent_MTases_sf"/>
</dbReference>
<gene>
    <name evidence="9" type="ORF">ABM124_02705</name>
</gene>
<dbReference type="InterPro" id="IPR001173">
    <property type="entry name" value="Glyco_trans_2-like"/>
</dbReference>
<dbReference type="PANTHER" id="PTHR48090:SF1">
    <property type="entry name" value="PROPHAGE BACTOPRENOL GLUCOSYL TRANSFERASE HOMOLOG"/>
    <property type="match status" value="1"/>
</dbReference>
<dbReference type="PANTHER" id="PTHR48090">
    <property type="entry name" value="UNDECAPRENYL-PHOSPHATE 4-DEOXY-4-FORMAMIDO-L-ARABINOSE TRANSFERASE-RELATED"/>
    <property type="match status" value="1"/>
</dbReference>
<keyword evidence="6 7" id="KW-0472">Membrane</keyword>
<dbReference type="InterPro" id="IPR050256">
    <property type="entry name" value="Glycosyltransferase_2"/>
</dbReference>
<comment type="caution">
    <text evidence="9">The sequence shown here is derived from an EMBL/GenBank/DDBJ whole genome shotgun (WGS) entry which is preliminary data.</text>
</comment>
<evidence type="ECO:0000259" key="8">
    <source>
        <dbReference type="Pfam" id="PF00535"/>
    </source>
</evidence>
<sequence length="544" mass="61602">MKISLIVPVWNEEAAIPIFYRAVRESRGLQKYEVEIVFCNDGSTDNTETVLENLALADPLVKPLHFTRNFGKENALFAGLEHASGNVAIPIDVDLQDPIELIPTMLEKWRAGAKTVLAKRIGRTQDHPLKRWSASFFYKLYNKISPVRIEENVGDFRLISRDIIDTVIKMPERNLFMKGLLSWPDRGEVVEYTRPKRIIGHTKFNALKLWNLAWDGITGFSTVPLKIWTYIGFLFAFTAFLYGSLIILRTLVYGKDIPGYPSLLACILFLGGIQLIGIGILGEYIGRIYIETKQRPRYILKKRKKDNKMDVKESGILGDSINSHWYYASKALAVANLLKGRTFRKVLDVGAGSAFFSHFLLENSDISEALCIDTAYTSEKDESYCGKPIHFRRTIGMSDADLVLMMDVLEHVEDDKAMLEDYIAKVPSGTEVLISVPAFQSLWSGHDEFLGHYRRYRLIQLENLIRSTGLAVLGGNYYFGAVFPLAATVRLLGRLRSGQNPKSQLMRHHPVINRILASICRLEIRIQKSNRCAGLTAFCLAKKK</sequence>
<dbReference type="RefSeq" id="WP_349272478.1">
    <property type="nucleotide sequence ID" value="NZ_JBECZB010000002.1"/>
</dbReference>
<name>A0ABV1JIH5_NEIPO</name>
<accession>A0ABV1JIH5</accession>
<evidence type="ECO:0000256" key="7">
    <source>
        <dbReference type="SAM" id="Phobius"/>
    </source>
</evidence>
<dbReference type="Proteomes" id="UP001447151">
    <property type="component" value="Unassembled WGS sequence"/>
</dbReference>
<dbReference type="CDD" id="cd04187">
    <property type="entry name" value="DPM1_like_bac"/>
    <property type="match status" value="1"/>
</dbReference>
<proteinExistence type="predicted"/>
<dbReference type="EC" id="2.4.-.-" evidence="9"/>
<keyword evidence="4 7" id="KW-0812">Transmembrane</keyword>
<evidence type="ECO:0000256" key="4">
    <source>
        <dbReference type="ARBA" id="ARBA00022692"/>
    </source>
</evidence>
<feature type="transmembrane region" description="Helical" evidence="7">
    <location>
        <begin position="260"/>
        <end position="285"/>
    </location>
</feature>
<organism evidence="9 10">
    <name type="scientific">Neisseria polysaccharea</name>
    <dbReference type="NCBI Taxonomy" id="489"/>
    <lineage>
        <taxon>Bacteria</taxon>
        <taxon>Pseudomonadati</taxon>
        <taxon>Pseudomonadota</taxon>
        <taxon>Betaproteobacteria</taxon>
        <taxon>Neisseriales</taxon>
        <taxon>Neisseriaceae</taxon>
        <taxon>Neisseria</taxon>
    </lineage>
</organism>
<protein>
    <submittedName>
        <fullName evidence="9">Glycosyltransferase</fullName>
        <ecNumber evidence="9">2.4.-.-</ecNumber>
    </submittedName>
</protein>
<dbReference type="GO" id="GO:0016757">
    <property type="term" value="F:glycosyltransferase activity"/>
    <property type="evidence" value="ECO:0007669"/>
    <property type="project" value="UniProtKB-KW"/>
</dbReference>
<reference evidence="9 10" key="1">
    <citation type="submission" date="2024-05" db="EMBL/GenBank/DDBJ databases">
        <authorList>
            <person name="Matzinger S.R."/>
            <person name="Bankers L."/>
            <person name="Rossheim A."/>
            <person name="Hetherington-Rauth M.C."/>
            <person name="Smith A."/>
            <person name="Baird S."/>
            <person name="Polanco D."/>
        </authorList>
    </citation>
    <scope>NUCLEOTIDE SEQUENCE [LARGE SCALE GENOMIC DNA]</scope>
    <source>
        <strain evidence="9 10">2024CJ-00066</strain>
    </source>
</reference>
<evidence type="ECO:0000256" key="5">
    <source>
        <dbReference type="ARBA" id="ARBA00022989"/>
    </source>
</evidence>
<dbReference type="EMBL" id="JBECZB010000002">
    <property type="protein sequence ID" value="MEQ3510245.1"/>
    <property type="molecule type" value="Genomic_DNA"/>
</dbReference>
<feature type="domain" description="Glycosyltransferase 2-like" evidence="8">
    <location>
        <begin position="4"/>
        <end position="166"/>
    </location>
</feature>
<dbReference type="Gene3D" id="3.90.550.10">
    <property type="entry name" value="Spore Coat Polysaccharide Biosynthesis Protein SpsA, Chain A"/>
    <property type="match status" value="1"/>
</dbReference>
<feature type="transmembrane region" description="Helical" evidence="7">
    <location>
        <begin position="227"/>
        <end position="248"/>
    </location>
</feature>
<dbReference type="Pfam" id="PF00535">
    <property type="entry name" value="Glycos_transf_2"/>
    <property type="match status" value="1"/>
</dbReference>
<evidence type="ECO:0000256" key="3">
    <source>
        <dbReference type="ARBA" id="ARBA00022679"/>
    </source>
</evidence>
<keyword evidence="2 9" id="KW-0328">Glycosyltransferase</keyword>